<feature type="chain" id="PRO_5043665283" evidence="1">
    <location>
        <begin position="28"/>
        <end position="238"/>
    </location>
</feature>
<dbReference type="Proteomes" id="UP001432146">
    <property type="component" value="Unassembled WGS sequence"/>
</dbReference>
<gene>
    <name evidence="2" type="ORF">QLX08_009092</name>
</gene>
<evidence type="ECO:0000313" key="2">
    <source>
        <dbReference type="EMBL" id="KAK9297073.1"/>
    </source>
</evidence>
<comment type="caution">
    <text evidence="2">The sequence shown here is derived from an EMBL/GenBank/DDBJ whole genome shotgun (WGS) entry which is preliminary data.</text>
</comment>
<organism evidence="2 3">
    <name type="scientific">Tetragonisca angustula</name>
    <dbReference type="NCBI Taxonomy" id="166442"/>
    <lineage>
        <taxon>Eukaryota</taxon>
        <taxon>Metazoa</taxon>
        <taxon>Ecdysozoa</taxon>
        <taxon>Arthropoda</taxon>
        <taxon>Hexapoda</taxon>
        <taxon>Insecta</taxon>
        <taxon>Pterygota</taxon>
        <taxon>Neoptera</taxon>
        <taxon>Endopterygota</taxon>
        <taxon>Hymenoptera</taxon>
        <taxon>Apocrita</taxon>
        <taxon>Aculeata</taxon>
        <taxon>Apoidea</taxon>
        <taxon>Anthophila</taxon>
        <taxon>Apidae</taxon>
        <taxon>Tetragonisca</taxon>
    </lineage>
</organism>
<dbReference type="AlphaFoldDB" id="A0AAW0ZK60"/>
<feature type="signal peptide" evidence="1">
    <location>
        <begin position="1"/>
        <end position="27"/>
    </location>
</feature>
<accession>A0AAW0ZK60</accession>
<protein>
    <submittedName>
        <fullName evidence="2">Uncharacterized protein</fullName>
    </submittedName>
</protein>
<evidence type="ECO:0000256" key="1">
    <source>
        <dbReference type="SAM" id="SignalP"/>
    </source>
</evidence>
<proteinExistence type="predicted"/>
<reference evidence="2 3" key="1">
    <citation type="submission" date="2024-05" db="EMBL/GenBank/DDBJ databases">
        <title>The nuclear and mitochondrial genome assemblies of Tetragonisca angustula (Apidae: Meliponini), a tiny yet remarkable pollinator in the Neotropics.</title>
        <authorList>
            <person name="Ferrari R."/>
            <person name="Ricardo P.C."/>
            <person name="Dias F.C."/>
            <person name="Araujo N.S."/>
            <person name="Soares D.O."/>
            <person name="Zhou Q.-S."/>
            <person name="Zhu C.-D."/>
            <person name="Coutinho L."/>
            <person name="Airas M.C."/>
            <person name="Batista T.M."/>
        </authorList>
    </citation>
    <scope>NUCLEOTIDE SEQUENCE [LARGE SCALE GENOMIC DNA]</scope>
    <source>
        <strain evidence="2">ASF017062</strain>
        <tissue evidence="2">Abdomen</tissue>
    </source>
</reference>
<keyword evidence="3" id="KW-1185">Reference proteome</keyword>
<evidence type="ECO:0000313" key="3">
    <source>
        <dbReference type="Proteomes" id="UP001432146"/>
    </source>
</evidence>
<name>A0AAW0ZK60_9HYME</name>
<dbReference type="EMBL" id="JAWNGG020000197">
    <property type="protein sequence ID" value="KAK9297073.1"/>
    <property type="molecule type" value="Genomic_DNA"/>
</dbReference>
<keyword evidence="1" id="KW-0732">Signal</keyword>
<sequence length="238" mass="25933">MRRVVGERRMLRFCILMVVCRFDSTIGIPAEQPTRFTLNTGDPSTKNVATTFNYAPGQELLGRVTDAVRIGTGRFVNSVTLARNIIANQAQALASETESNVAAVEVQKSVALNCEPISFGTTQYPPVTNIRPSSRETVRLENETAQSLLEKPISKPIASILESILSPTPLVDGVKEEEKYGNSGDKFIGIGRTLVNGFETFSNFLNAVVDFPRKTVKKTSQGITDVLNKVGARLVGLE</sequence>